<gene>
    <name evidence="3" type="ORF">K435DRAFT_317575</name>
    <name evidence="2" type="ORF">K435DRAFT_61308</name>
</gene>
<evidence type="ECO:0000313" key="2">
    <source>
        <dbReference type="EMBL" id="THU78250.1"/>
    </source>
</evidence>
<keyword evidence="4" id="KW-1185">Reference proteome</keyword>
<dbReference type="EMBL" id="ML179420">
    <property type="protein sequence ID" value="THU88139.1"/>
    <property type="molecule type" value="Genomic_DNA"/>
</dbReference>
<evidence type="ECO:0000313" key="4">
    <source>
        <dbReference type="Proteomes" id="UP000297245"/>
    </source>
</evidence>
<dbReference type="Proteomes" id="UP000297245">
    <property type="component" value="Unassembled WGS sequence"/>
</dbReference>
<reference evidence="3 4" key="1">
    <citation type="journal article" date="2019" name="Nat. Ecol. Evol.">
        <title>Megaphylogeny resolves global patterns of mushroom evolution.</title>
        <authorList>
            <person name="Varga T."/>
            <person name="Krizsan K."/>
            <person name="Foldi C."/>
            <person name="Dima B."/>
            <person name="Sanchez-Garcia M."/>
            <person name="Sanchez-Ramirez S."/>
            <person name="Szollosi G.J."/>
            <person name="Szarkandi J.G."/>
            <person name="Papp V."/>
            <person name="Albert L."/>
            <person name="Andreopoulos W."/>
            <person name="Angelini C."/>
            <person name="Antonin V."/>
            <person name="Barry K.W."/>
            <person name="Bougher N.L."/>
            <person name="Buchanan P."/>
            <person name="Buyck B."/>
            <person name="Bense V."/>
            <person name="Catcheside P."/>
            <person name="Chovatia M."/>
            <person name="Cooper J."/>
            <person name="Damon W."/>
            <person name="Desjardin D."/>
            <person name="Finy P."/>
            <person name="Geml J."/>
            <person name="Haridas S."/>
            <person name="Hughes K."/>
            <person name="Justo A."/>
            <person name="Karasinski D."/>
            <person name="Kautmanova I."/>
            <person name="Kiss B."/>
            <person name="Kocsube S."/>
            <person name="Kotiranta H."/>
            <person name="LaButti K.M."/>
            <person name="Lechner B.E."/>
            <person name="Liimatainen K."/>
            <person name="Lipzen A."/>
            <person name="Lukacs Z."/>
            <person name="Mihaltcheva S."/>
            <person name="Morgado L.N."/>
            <person name="Niskanen T."/>
            <person name="Noordeloos M.E."/>
            <person name="Ohm R.A."/>
            <person name="Ortiz-Santana B."/>
            <person name="Ovrebo C."/>
            <person name="Racz N."/>
            <person name="Riley R."/>
            <person name="Savchenko A."/>
            <person name="Shiryaev A."/>
            <person name="Soop K."/>
            <person name="Spirin V."/>
            <person name="Szebenyi C."/>
            <person name="Tomsovsky M."/>
            <person name="Tulloss R.E."/>
            <person name="Uehling J."/>
            <person name="Grigoriev I.V."/>
            <person name="Vagvolgyi C."/>
            <person name="Papp T."/>
            <person name="Martin F.M."/>
            <person name="Miettinen O."/>
            <person name="Hibbett D.S."/>
            <person name="Nagy L.G."/>
        </authorList>
    </citation>
    <scope>NUCLEOTIDE SEQUENCE [LARGE SCALE GENOMIC DNA]</scope>
    <source>
        <strain evidence="3 4">CBS 962.96</strain>
    </source>
</reference>
<dbReference type="EMBL" id="ML180229">
    <property type="protein sequence ID" value="THU78250.1"/>
    <property type="molecule type" value="Genomic_DNA"/>
</dbReference>
<feature type="compositionally biased region" description="Polar residues" evidence="1">
    <location>
        <begin position="1"/>
        <end position="11"/>
    </location>
</feature>
<proteinExistence type="predicted"/>
<sequence length="160" mass="17314">MSSIFGSQAGDSENEGMESGKRAQVVSNPHILRGNEKNRDALQNSTTTKELWPKLESRQYPTHVSQQQRYPDIPPPSYTEAISSSSTSSSALSNQGSMSIPSNSPSGCPVIIDILPRVVGLTKQLRKASAVDPTEGLASISEHWLVCSNDVLTLFTDRTP</sequence>
<dbReference type="AlphaFoldDB" id="A0A4S8LGK5"/>
<evidence type="ECO:0000313" key="3">
    <source>
        <dbReference type="EMBL" id="THU88139.1"/>
    </source>
</evidence>
<feature type="compositionally biased region" description="Polar residues" evidence="1">
    <location>
        <begin position="59"/>
        <end position="69"/>
    </location>
</feature>
<protein>
    <submittedName>
        <fullName evidence="3">Uncharacterized protein</fullName>
    </submittedName>
</protein>
<name>A0A4S8LGK5_DENBC</name>
<organism evidence="3 4">
    <name type="scientific">Dendrothele bispora (strain CBS 962.96)</name>
    <dbReference type="NCBI Taxonomy" id="1314807"/>
    <lineage>
        <taxon>Eukaryota</taxon>
        <taxon>Fungi</taxon>
        <taxon>Dikarya</taxon>
        <taxon>Basidiomycota</taxon>
        <taxon>Agaricomycotina</taxon>
        <taxon>Agaricomycetes</taxon>
        <taxon>Agaricomycetidae</taxon>
        <taxon>Agaricales</taxon>
        <taxon>Agaricales incertae sedis</taxon>
        <taxon>Dendrothele</taxon>
    </lineage>
</organism>
<feature type="region of interest" description="Disordered" evidence="1">
    <location>
        <begin position="1"/>
        <end position="104"/>
    </location>
</feature>
<evidence type="ECO:0000256" key="1">
    <source>
        <dbReference type="SAM" id="MobiDB-lite"/>
    </source>
</evidence>
<accession>A0A4S8LGK5</accession>
<feature type="compositionally biased region" description="Low complexity" evidence="1">
    <location>
        <begin position="83"/>
        <end position="97"/>
    </location>
</feature>